<name>A0A6I8PWK9_XENTR</name>
<dbReference type="Bgee" id="ENSXETG00000031139">
    <property type="expression patterns" value="Expressed in egg cell and 5 other cell types or tissues"/>
</dbReference>
<evidence type="ECO:0000313" key="1">
    <source>
        <dbReference type="Ensembl" id="ENSXETP00000060090"/>
    </source>
</evidence>
<accession>A0A6I8PWK9</accession>
<dbReference type="PANTHER" id="PTHR46885">
    <property type="entry name" value="PROTEIN ANKUB1"/>
    <property type="match status" value="1"/>
</dbReference>
<organism evidence="1">
    <name type="scientific">Xenopus tropicalis</name>
    <name type="common">Western clawed frog</name>
    <name type="synonym">Silurana tropicalis</name>
    <dbReference type="NCBI Taxonomy" id="8364"/>
    <lineage>
        <taxon>Eukaryota</taxon>
        <taxon>Metazoa</taxon>
        <taxon>Chordata</taxon>
        <taxon>Craniata</taxon>
        <taxon>Vertebrata</taxon>
        <taxon>Euteleostomi</taxon>
        <taxon>Amphibia</taxon>
        <taxon>Batrachia</taxon>
        <taxon>Anura</taxon>
        <taxon>Pipoidea</taxon>
        <taxon>Pipidae</taxon>
        <taxon>Xenopodinae</taxon>
        <taxon>Xenopus</taxon>
        <taxon>Silurana</taxon>
    </lineage>
</organism>
<dbReference type="InterPro" id="IPR002110">
    <property type="entry name" value="Ankyrin_rpt"/>
</dbReference>
<dbReference type="CDD" id="cd17051">
    <property type="entry name" value="Ubl2_ANKUB1"/>
    <property type="match status" value="1"/>
</dbReference>
<dbReference type="SMART" id="SM00248">
    <property type="entry name" value="ANK"/>
    <property type="match status" value="3"/>
</dbReference>
<dbReference type="InterPro" id="IPR042788">
    <property type="entry name" value="ANKUB1"/>
</dbReference>
<dbReference type="SUPFAM" id="SSF54236">
    <property type="entry name" value="Ubiquitin-like"/>
    <property type="match status" value="2"/>
</dbReference>
<dbReference type="GeneTree" id="ENSGT00390000007965"/>
<protein>
    <submittedName>
        <fullName evidence="1">Uncharacterized protein</fullName>
    </submittedName>
</protein>
<dbReference type="CDD" id="cd17050">
    <property type="entry name" value="Ubl1_ANKUB1"/>
    <property type="match status" value="1"/>
</dbReference>
<dbReference type="FunCoup" id="A0A6I8PWK9">
    <property type="interactions" value="35"/>
</dbReference>
<dbReference type="InParanoid" id="A0A6I8PWK9"/>
<dbReference type="PANTHER" id="PTHR46885:SF1">
    <property type="entry name" value="PROTEIN ANKUB1"/>
    <property type="match status" value="1"/>
</dbReference>
<dbReference type="InterPro" id="IPR036770">
    <property type="entry name" value="Ankyrin_rpt-contain_sf"/>
</dbReference>
<dbReference type="AlphaFoldDB" id="A0A6I8PWK9"/>
<dbReference type="Ensembl" id="ENSXETT00000064875">
    <property type="protein sequence ID" value="ENSXETP00000060090"/>
    <property type="gene ID" value="ENSXETG00000031139"/>
</dbReference>
<dbReference type="InterPro" id="IPR029071">
    <property type="entry name" value="Ubiquitin-like_domsf"/>
</dbReference>
<dbReference type="Gene3D" id="1.25.40.20">
    <property type="entry name" value="Ankyrin repeat-containing domain"/>
    <property type="match status" value="1"/>
</dbReference>
<dbReference type="Pfam" id="PF00023">
    <property type="entry name" value="Ank"/>
    <property type="match status" value="1"/>
</dbReference>
<dbReference type="Gene3D" id="3.10.20.90">
    <property type="entry name" value="Phosphatidylinositol 3-kinase Catalytic Subunit, Chain A, domain 1"/>
    <property type="match status" value="1"/>
</dbReference>
<sequence length="513" mass="57951">MRVFIAFEGLCEPFDVHPGQTVYDVKLMIKDYFHVQLSDDKQGRRILELTFAGGVLRDEWVLTDVGITLCSTIKCTIKEETKPALYVFNAVTKERIGIFGGAYLFTDRVSSLKTLISQKSGYPVSIYTLRTWQGTEMYNCNCLSDYKLDLGASLRMDVWDGWKELLKACVTGHKNNVQRYLAGKQEVLRYQERVALYIAAHFGHLELAQWLLNRGVRADEAVGVHPYREWCHETDHPDVGKCAIHAAAEAGQLLVLKAFIAHNVLCLQCQNPVGQTPLKICTLQGHKDCVLYLVMKTWSLVSFPNISLPMNIYIKVKKWLFVAQKHIWKVKKRLVEFKTRVGDTLVVDGFTEPNMTSRGLHRLHHENGGKETDDSGNKSLCVSEKHGTNKVSHDTMRNGKGQKLKLPPIHQTITNCTRSKDTSLGDTFKNTWTAHVPLPPLVNAANGRPQNLTDPHAVIILNSSLKSFSKHSGRTPRENAIYCLGLASEFKEKTWLRQLDVARMLAKKSVCSF</sequence>
<dbReference type="Pfam" id="PF12796">
    <property type="entry name" value="Ank_2"/>
    <property type="match status" value="1"/>
</dbReference>
<reference evidence="1" key="1">
    <citation type="journal article" date="2010" name="Science">
        <title>The genome of the Western clawed frog Xenopus tropicalis.</title>
        <authorList>
            <person name="Hellsten U."/>
            <person name="Harland R.M."/>
            <person name="Gilchrist M.J."/>
            <person name="Hendrix D."/>
            <person name="Jurka J."/>
            <person name="Kapitonov V."/>
            <person name="Ovcharenko I."/>
            <person name="Putnam N.H."/>
            <person name="Shu S."/>
            <person name="Taher L."/>
            <person name="Blitz I.L."/>
            <person name="Blumberg B."/>
            <person name="Dichmann D.S."/>
            <person name="Dubchak I."/>
            <person name="Amaya E."/>
            <person name="Detter J.C."/>
            <person name="Fletcher R."/>
            <person name="Gerhard D.S."/>
            <person name="Goodstein D."/>
            <person name="Graves T."/>
            <person name="Grigoriev I.V."/>
            <person name="Grimwood J."/>
            <person name="Kawashima T."/>
            <person name="Lindquist E."/>
            <person name="Lucas S.M."/>
            <person name="Mead P.E."/>
            <person name="Mitros T."/>
            <person name="Ogino H."/>
            <person name="Ohta Y."/>
            <person name="Poliakov A.V."/>
            <person name="Pollet N."/>
            <person name="Robert J."/>
            <person name="Salamov A."/>
            <person name="Sater A.K."/>
            <person name="Schmutz J."/>
            <person name="Terry A."/>
            <person name="Vize P.D."/>
            <person name="Warren W.C."/>
            <person name="Wells D."/>
            <person name="Wills A."/>
            <person name="Wilson R.K."/>
            <person name="Zimmerman L.B."/>
            <person name="Zorn A.M."/>
            <person name="Grainger R."/>
            <person name="Grammer T."/>
            <person name="Khokha M.K."/>
            <person name="Richardson P.M."/>
            <person name="Rokhsar D.S."/>
        </authorList>
    </citation>
    <scope>NUCLEOTIDE SEQUENCE [LARGE SCALE GENOMIC DNA]</scope>
    <source>
        <strain evidence="1">Nigerian</strain>
    </source>
</reference>
<reference evidence="1" key="2">
    <citation type="submission" date="2020-05" db="UniProtKB">
        <authorList>
            <consortium name="Ensembl"/>
        </authorList>
    </citation>
    <scope>IDENTIFICATION</scope>
</reference>
<dbReference type="SUPFAM" id="SSF48403">
    <property type="entry name" value="Ankyrin repeat"/>
    <property type="match status" value="1"/>
</dbReference>
<proteinExistence type="predicted"/>